<dbReference type="Proteomes" id="UP000811545">
    <property type="component" value="Unassembled WGS sequence"/>
</dbReference>
<proteinExistence type="predicted"/>
<comment type="caution">
    <text evidence="1">The sequence shown here is derived from an EMBL/GenBank/DDBJ whole genome shotgun (WGS) entry which is preliminary data.</text>
</comment>
<sequence length="186" mass="21356">MKSHFNLAEETARILPLEKGKILLMSQENKEAYYSALKLLRRSKGQSNLFICYYGQEVKDKKVFQFLNKRLSSLKTVFFPEAVFQQVIIIEFPLFLEKPEDIVAEAFLSLEITGMLSISLNTQESSSYSLLGKLSETRGILQKVGFKEPFYINSLAEFPGVYLIARKPVEGSDEMYKELFKKENKG</sequence>
<name>A0A9E2F1N7_PSYF1</name>
<organism evidence="1 2">
    <name type="scientific">Psychracetigena formicireducens</name>
    <dbReference type="NCBI Taxonomy" id="2986056"/>
    <lineage>
        <taxon>Bacteria</taxon>
        <taxon>Bacillati</taxon>
        <taxon>Candidatus Lithacetigenota</taxon>
        <taxon>Candidatus Psychracetigena</taxon>
    </lineage>
</organism>
<dbReference type="AlphaFoldDB" id="A0A9E2F1N7"/>
<reference evidence="1 2" key="1">
    <citation type="journal article" date="2021" name="bioRxiv">
        <title>Unique metabolic strategies in Hadean analogues reveal hints for primordial physiology.</title>
        <authorList>
            <person name="Nobu M.K."/>
            <person name="Nakai R."/>
            <person name="Tamazawa S."/>
            <person name="Mori H."/>
            <person name="Toyoda A."/>
            <person name="Ijiri A."/>
            <person name="Suzuki S."/>
            <person name="Kurokawa K."/>
            <person name="Kamagata Y."/>
            <person name="Tamaki H."/>
        </authorList>
    </citation>
    <scope>NUCLEOTIDE SEQUENCE [LARGE SCALE GENOMIC DNA]</scope>
    <source>
        <strain evidence="1">BS525</strain>
    </source>
</reference>
<evidence type="ECO:0000313" key="2">
    <source>
        <dbReference type="Proteomes" id="UP000811545"/>
    </source>
</evidence>
<protein>
    <submittedName>
        <fullName evidence="1">Uncharacterized protein</fullName>
    </submittedName>
</protein>
<gene>
    <name evidence="1" type="ORF">DDT42_00753</name>
</gene>
<dbReference type="EMBL" id="QLTW01000030">
    <property type="protein sequence ID" value="MBT9144897.1"/>
    <property type="molecule type" value="Genomic_DNA"/>
</dbReference>
<evidence type="ECO:0000313" key="1">
    <source>
        <dbReference type="EMBL" id="MBT9144897.1"/>
    </source>
</evidence>
<accession>A0A9E2F1N7</accession>